<dbReference type="Gene3D" id="2.60.34.10">
    <property type="entry name" value="Substrate Binding Domain Of DNAk, Chain A, domain 1"/>
    <property type="match status" value="1"/>
</dbReference>
<dbReference type="InterPro" id="IPR029048">
    <property type="entry name" value="HSP70_C_sf"/>
</dbReference>
<dbReference type="FunFam" id="3.90.640.10:FF:000003">
    <property type="entry name" value="Molecular chaperone DnaK"/>
    <property type="match status" value="1"/>
</dbReference>
<dbReference type="GO" id="GO:0140662">
    <property type="term" value="F:ATP-dependent protein folding chaperone"/>
    <property type="evidence" value="ECO:0007669"/>
    <property type="project" value="InterPro"/>
</dbReference>
<keyword evidence="5" id="KW-0346">Stress response</keyword>
<dbReference type="CDD" id="cd24028">
    <property type="entry name" value="ASKHA_NBD_HSP70_HSPA1-like"/>
    <property type="match status" value="1"/>
</dbReference>
<dbReference type="Pfam" id="PF00012">
    <property type="entry name" value="HSP70"/>
    <property type="match status" value="1"/>
</dbReference>
<evidence type="ECO:0000256" key="1">
    <source>
        <dbReference type="ARBA" id="ARBA00007381"/>
    </source>
</evidence>
<organism evidence="5 6">
    <name type="scientific">Clonorchis sinensis</name>
    <name type="common">Chinese liver fluke</name>
    <dbReference type="NCBI Taxonomy" id="79923"/>
    <lineage>
        <taxon>Eukaryota</taxon>
        <taxon>Metazoa</taxon>
        <taxon>Spiralia</taxon>
        <taxon>Lophotrochozoa</taxon>
        <taxon>Platyhelminthes</taxon>
        <taxon>Trematoda</taxon>
        <taxon>Digenea</taxon>
        <taxon>Opisthorchiida</taxon>
        <taxon>Opisthorchiata</taxon>
        <taxon>Opisthorchiidae</taxon>
        <taxon>Clonorchis</taxon>
    </lineage>
</organism>
<keyword evidence="3 4" id="KW-0067">ATP-binding</keyword>
<evidence type="ECO:0000313" key="6">
    <source>
        <dbReference type="Proteomes" id="UP000008909"/>
    </source>
</evidence>
<dbReference type="Proteomes" id="UP000008909">
    <property type="component" value="Unassembled WGS sequence"/>
</dbReference>
<evidence type="ECO:0000313" key="5">
    <source>
        <dbReference type="EMBL" id="GAA50455.1"/>
    </source>
</evidence>
<dbReference type="PROSITE" id="PS01036">
    <property type="entry name" value="HSP70_3"/>
    <property type="match status" value="1"/>
</dbReference>
<dbReference type="Gene3D" id="3.30.420.40">
    <property type="match status" value="2"/>
</dbReference>
<dbReference type="InterPro" id="IPR013126">
    <property type="entry name" value="Hsp_70_fam"/>
</dbReference>
<dbReference type="InterPro" id="IPR018181">
    <property type="entry name" value="Heat_shock_70_CS"/>
</dbReference>
<dbReference type="Gene3D" id="1.20.1270.10">
    <property type="match status" value="1"/>
</dbReference>
<name>G7YBX1_CLOSI</name>
<keyword evidence="6" id="KW-1185">Reference proteome</keyword>
<dbReference type="Gene3D" id="3.90.640.10">
    <property type="entry name" value="Actin, Chain A, domain 4"/>
    <property type="match status" value="1"/>
</dbReference>
<protein>
    <submittedName>
        <fullName evidence="5">Heat shock 70kDa protein 1/8</fullName>
    </submittedName>
</protein>
<dbReference type="PRINTS" id="PR00301">
    <property type="entry name" value="HEATSHOCK70"/>
</dbReference>
<dbReference type="InterPro" id="IPR029047">
    <property type="entry name" value="HSP70_peptide-bd_sf"/>
</dbReference>
<reference evidence="5" key="1">
    <citation type="journal article" date="2011" name="Genome Biol.">
        <title>The draft genome of the carcinogenic human liver fluke Clonorchis sinensis.</title>
        <authorList>
            <person name="Wang X."/>
            <person name="Chen W."/>
            <person name="Huang Y."/>
            <person name="Sun J."/>
            <person name="Men J."/>
            <person name="Liu H."/>
            <person name="Luo F."/>
            <person name="Guo L."/>
            <person name="Lv X."/>
            <person name="Deng C."/>
            <person name="Zhou C."/>
            <person name="Fan Y."/>
            <person name="Li X."/>
            <person name="Huang L."/>
            <person name="Hu Y."/>
            <person name="Liang C."/>
            <person name="Hu X."/>
            <person name="Xu J."/>
            <person name="Yu X."/>
        </authorList>
    </citation>
    <scope>NUCLEOTIDE SEQUENCE [LARGE SCALE GENOMIC DNA]</scope>
    <source>
        <strain evidence="5">Henan</strain>
    </source>
</reference>
<dbReference type="PROSITE" id="PS00329">
    <property type="entry name" value="HSP70_2"/>
    <property type="match status" value="1"/>
</dbReference>
<dbReference type="FunFam" id="3.30.30.30:FF:000005">
    <property type="entry name" value="Heat shock protein ssb1"/>
    <property type="match status" value="1"/>
</dbReference>
<reference key="2">
    <citation type="submission" date="2011-10" db="EMBL/GenBank/DDBJ databases">
        <title>The genome and transcriptome sequence of Clonorchis sinensis provide insights into the carcinogenic liver fluke.</title>
        <authorList>
            <person name="Wang X."/>
            <person name="Huang Y."/>
            <person name="Chen W."/>
            <person name="Liu H."/>
            <person name="Guo L."/>
            <person name="Chen Y."/>
            <person name="Luo F."/>
            <person name="Zhou W."/>
            <person name="Sun J."/>
            <person name="Mao Q."/>
            <person name="Liang P."/>
            <person name="Zhou C."/>
            <person name="Tian Y."/>
            <person name="Men J."/>
            <person name="Lv X."/>
            <person name="Huang L."/>
            <person name="Zhou J."/>
            <person name="Hu Y."/>
            <person name="Li R."/>
            <person name="Zhang F."/>
            <person name="Lei H."/>
            <person name="Li X."/>
            <person name="Hu X."/>
            <person name="Liang C."/>
            <person name="Xu J."/>
            <person name="Wu Z."/>
            <person name="Yu X."/>
        </authorList>
    </citation>
    <scope>NUCLEOTIDE SEQUENCE</scope>
    <source>
        <strain>Henan</strain>
    </source>
</reference>
<accession>G7YBX1</accession>
<evidence type="ECO:0000256" key="2">
    <source>
        <dbReference type="ARBA" id="ARBA00022741"/>
    </source>
</evidence>
<proteinExistence type="inferred from homology"/>
<dbReference type="Gene3D" id="3.30.30.30">
    <property type="match status" value="1"/>
</dbReference>
<evidence type="ECO:0000256" key="3">
    <source>
        <dbReference type="ARBA" id="ARBA00022840"/>
    </source>
</evidence>
<dbReference type="EMBL" id="DF143047">
    <property type="protein sequence ID" value="GAA50455.1"/>
    <property type="molecule type" value="Genomic_DNA"/>
</dbReference>
<dbReference type="InterPro" id="IPR043129">
    <property type="entry name" value="ATPase_NBD"/>
</dbReference>
<keyword evidence="2 4" id="KW-0547">Nucleotide-binding</keyword>
<sequence>MVLHRGYITSEGWWIAQDIYTMTIIGIDLGTSNTCAAFYRDGKPELVFDISCGVRIIPSYVAYDGNEWMVGPTAKHNSLENLKNTVFEAKRLIGRLYADPDVTNRMWLWPFEIVNSDSVPQIRLEKKVFSVEFIQSKLLEYVKCCAESQLKESVKEAVISVPAYFSSDQRDATKRAAEMAGLVVRQLIHEPTAAAIAYGWKCQSKSDRTVLIYDLGGGTFDVSVLKITGRSYSVLAINGDISLGGRDIDENMVKKFVEEVKPRRDITKDSKAIFELREKCELAKRTLTCNVKTKLFVADLGGKIDFRRDLSRAEFEQLNQEIFNRTLDIVKQALSDANLAKDQVDEVLMVGGSSRIPKIEQMLIEFFGRDCLNRSLNPDEVVGQGAAILAASLENEPPEETKGFELFEVTPRSLGIKTLGGISSCFVKRNTRLPCSNQERYSTAYDNQTVIQIDIYEGERVLQKHNNLLGTFTLTGIRAAKEGEVKILVNFELDESGCLTVSAEEREDNMRNQIVIQRAQRQSGERVVERSIYGAEGHEEEDKKYLECHKRWKIAYHSIFQMKRNIEATIPEPRKSELLEKCDETSQWFRTNELVDDDVWKPKLDDLHSFCGI</sequence>
<comment type="similarity">
    <text evidence="1 4">Belongs to the heat shock protein 70 family.</text>
</comment>
<dbReference type="SUPFAM" id="SSF100920">
    <property type="entry name" value="Heat shock protein 70kD (HSP70), peptide-binding domain"/>
    <property type="match status" value="1"/>
</dbReference>
<dbReference type="AlphaFoldDB" id="G7YBX1"/>
<dbReference type="GO" id="GO:0005524">
    <property type="term" value="F:ATP binding"/>
    <property type="evidence" value="ECO:0007669"/>
    <property type="project" value="UniProtKB-KW"/>
</dbReference>
<dbReference type="SUPFAM" id="SSF53067">
    <property type="entry name" value="Actin-like ATPase domain"/>
    <property type="match status" value="2"/>
</dbReference>
<evidence type="ECO:0000256" key="4">
    <source>
        <dbReference type="RuleBase" id="RU003322"/>
    </source>
</evidence>
<gene>
    <name evidence="5" type="ORF">CLF_104562</name>
</gene>
<dbReference type="PANTHER" id="PTHR19375">
    <property type="entry name" value="HEAT SHOCK PROTEIN 70KDA"/>
    <property type="match status" value="1"/>
</dbReference>